<dbReference type="Pfam" id="PF07690">
    <property type="entry name" value="MFS_1"/>
    <property type="match status" value="1"/>
</dbReference>
<comment type="caution">
    <text evidence="6">The sequence shown here is derived from an EMBL/GenBank/DDBJ whole genome shotgun (WGS) entry which is preliminary data.</text>
</comment>
<dbReference type="PROSITE" id="PS50850">
    <property type="entry name" value="MFS"/>
    <property type="match status" value="1"/>
</dbReference>
<dbReference type="PANTHER" id="PTHR11360">
    <property type="entry name" value="MONOCARBOXYLATE TRANSPORTER"/>
    <property type="match status" value="1"/>
</dbReference>
<evidence type="ECO:0000256" key="3">
    <source>
        <dbReference type="ARBA" id="ARBA00023136"/>
    </source>
</evidence>
<feature type="transmembrane region" description="Helical" evidence="4">
    <location>
        <begin position="398"/>
        <end position="418"/>
    </location>
</feature>
<feature type="transmembrane region" description="Helical" evidence="4">
    <location>
        <begin position="332"/>
        <end position="357"/>
    </location>
</feature>
<dbReference type="SUPFAM" id="SSF103473">
    <property type="entry name" value="MFS general substrate transporter"/>
    <property type="match status" value="1"/>
</dbReference>
<evidence type="ECO:0000313" key="6">
    <source>
        <dbReference type="EMBL" id="NYT38985.1"/>
    </source>
</evidence>
<dbReference type="InterPro" id="IPR050327">
    <property type="entry name" value="Proton-linked_MCT"/>
</dbReference>
<feature type="domain" description="Major facilitator superfamily (MFS) profile" evidence="5">
    <location>
        <begin position="22"/>
        <end position="423"/>
    </location>
</feature>
<feature type="transmembrane region" description="Helical" evidence="4">
    <location>
        <begin position="151"/>
        <end position="170"/>
    </location>
</feature>
<dbReference type="AlphaFoldDB" id="A0A853FDQ0"/>
<feature type="transmembrane region" description="Helical" evidence="4">
    <location>
        <begin position="364"/>
        <end position="386"/>
    </location>
</feature>
<feature type="transmembrane region" description="Helical" evidence="4">
    <location>
        <begin position="63"/>
        <end position="84"/>
    </location>
</feature>
<dbReference type="RefSeq" id="WP_129971536.1">
    <property type="nucleotide sequence ID" value="NZ_JACCEW010000009.1"/>
</dbReference>
<name>A0A853FDQ0_9BURK</name>
<feature type="transmembrane region" description="Helical" evidence="4">
    <location>
        <begin position="91"/>
        <end position="109"/>
    </location>
</feature>
<dbReference type="InterPro" id="IPR011701">
    <property type="entry name" value="MFS"/>
</dbReference>
<feature type="transmembrane region" description="Helical" evidence="4">
    <location>
        <begin position="115"/>
        <end position="139"/>
    </location>
</feature>
<feature type="transmembrane region" description="Helical" evidence="4">
    <location>
        <begin position="182"/>
        <end position="201"/>
    </location>
</feature>
<evidence type="ECO:0000313" key="7">
    <source>
        <dbReference type="Proteomes" id="UP000580517"/>
    </source>
</evidence>
<reference evidence="6 7" key="1">
    <citation type="submission" date="2020-07" db="EMBL/GenBank/DDBJ databases">
        <title>Taxonomic revisions and descriptions of new bacterial species based on genomic comparisons in the high-G+C-content subgroup of the family Alcaligenaceae.</title>
        <authorList>
            <person name="Szabo A."/>
            <person name="Felfoldi T."/>
        </authorList>
    </citation>
    <scope>NUCLEOTIDE SEQUENCE [LARGE SCALE GENOMIC DNA]</scope>
    <source>
        <strain evidence="6 7">DSM 25264</strain>
    </source>
</reference>
<protein>
    <submittedName>
        <fullName evidence="6">MFS transporter</fullName>
    </submittedName>
</protein>
<accession>A0A853FDQ0</accession>
<feature type="transmembrane region" description="Helical" evidence="4">
    <location>
        <begin position="310"/>
        <end position="326"/>
    </location>
</feature>
<evidence type="ECO:0000256" key="4">
    <source>
        <dbReference type="SAM" id="Phobius"/>
    </source>
</evidence>
<dbReference type="Gene3D" id="1.20.1250.20">
    <property type="entry name" value="MFS general substrate transporter like domains"/>
    <property type="match status" value="2"/>
</dbReference>
<evidence type="ECO:0000256" key="2">
    <source>
        <dbReference type="ARBA" id="ARBA00022989"/>
    </source>
</evidence>
<organism evidence="6 7">
    <name type="scientific">Allopusillimonas soli</name>
    <dbReference type="NCBI Taxonomy" id="659016"/>
    <lineage>
        <taxon>Bacteria</taxon>
        <taxon>Pseudomonadati</taxon>
        <taxon>Pseudomonadota</taxon>
        <taxon>Betaproteobacteria</taxon>
        <taxon>Burkholderiales</taxon>
        <taxon>Alcaligenaceae</taxon>
        <taxon>Allopusillimonas</taxon>
    </lineage>
</organism>
<evidence type="ECO:0000256" key="1">
    <source>
        <dbReference type="ARBA" id="ARBA00022692"/>
    </source>
</evidence>
<gene>
    <name evidence="6" type="ORF">H0A68_19090</name>
</gene>
<dbReference type="InterPro" id="IPR036259">
    <property type="entry name" value="MFS_trans_sf"/>
</dbReference>
<feature type="transmembrane region" description="Helical" evidence="4">
    <location>
        <begin position="282"/>
        <end position="298"/>
    </location>
</feature>
<keyword evidence="7" id="KW-1185">Reference proteome</keyword>
<dbReference type="InterPro" id="IPR020846">
    <property type="entry name" value="MFS_dom"/>
</dbReference>
<evidence type="ECO:0000259" key="5">
    <source>
        <dbReference type="PROSITE" id="PS50850"/>
    </source>
</evidence>
<sequence>MGGNTSGGQDTGQSSSNGIYFGWFIVAATTILTLLTIGMRLGIGPFFLPMTNDLGLTRSQLSSVIAVGMMVYGLAMPLAGYLVSAWGTRKVLLAGAVLVLIAVGWTVVARSELSLMLSFGALLSVGLAFTSPVSVTPVISRWFVRQRGMALFCLSAGSMAGIAILTPVFTWGIQTFGWRETLLGFAVLFAIASVPTALFVIREDAPEHADTLAGALVQANKPGVRPIVNNAPSLKLREAIRTTPFWQLTFGLFACGFSMNLLGTHGMPMLMDHGFDAGTSSFGIALIGIVAIFSSLALGRLSDIVERRNILMAIYIVRGLGFFALVEVMSPWQLYTVAAIGGIVWAGSVAISSAIMADVYGVRLVGVLYGWAYVGHQIGGTLSSWLGGWAYDTFHTHLISFGAAGTLLLAAAATASQLPLRGMTLMGRAPAAG</sequence>
<keyword evidence="1 4" id="KW-0812">Transmembrane</keyword>
<dbReference type="Proteomes" id="UP000580517">
    <property type="component" value="Unassembled WGS sequence"/>
</dbReference>
<feature type="transmembrane region" description="Helical" evidence="4">
    <location>
        <begin position="20"/>
        <end position="43"/>
    </location>
</feature>
<keyword evidence="3 4" id="KW-0472">Membrane</keyword>
<dbReference type="PANTHER" id="PTHR11360:SF284">
    <property type="entry name" value="EG:103B4.3 PROTEIN-RELATED"/>
    <property type="match status" value="1"/>
</dbReference>
<dbReference type="GO" id="GO:0022857">
    <property type="term" value="F:transmembrane transporter activity"/>
    <property type="evidence" value="ECO:0007669"/>
    <property type="project" value="InterPro"/>
</dbReference>
<feature type="transmembrane region" description="Helical" evidence="4">
    <location>
        <begin position="245"/>
        <end position="262"/>
    </location>
</feature>
<proteinExistence type="predicted"/>
<keyword evidence="2 4" id="KW-1133">Transmembrane helix</keyword>
<dbReference type="EMBL" id="JACCEW010000009">
    <property type="protein sequence ID" value="NYT38985.1"/>
    <property type="molecule type" value="Genomic_DNA"/>
</dbReference>
<dbReference type="CDD" id="cd17355">
    <property type="entry name" value="MFS_YcxA_like"/>
    <property type="match status" value="1"/>
</dbReference>
<dbReference type="OrthoDB" id="146345at2"/>